<dbReference type="InterPro" id="IPR014748">
    <property type="entry name" value="Enoyl-CoA_hydra_C"/>
</dbReference>
<dbReference type="PANTHER" id="PTHR11941:SF54">
    <property type="entry name" value="ENOYL-COA HYDRATASE, MITOCHONDRIAL"/>
    <property type="match status" value="1"/>
</dbReference>
<dbReference type="AlphaFoldDB" id="A0A4R5EY73"/>
<sequence length="257" mass="27131">MTDTALTITRDGAIATVTMNRPQAFNALNTALRDALRRAVCELENDAAVRVVILRGAGRGFCAGADLTEGLNPPVHQQIETEYRPILTGIAASSKIWIAQVHGSAAGIGAALALNCDLVCMAEDATLYLAFAAIGLIPDGGNVWLLERAMGPRRALQAILEGGKIPAQEAQDLGLVNELHPAETLDAATQAMADRIATGAPLAAAAAKRLIRRMDGLSYGDAISAEAMEQTPLSNSADFIEGVMAFREKRKPVFKGR</sequence>
<comment type="similarity">
    <text evidence="1">Belongs to the enoyl-CoA hydratase/isomerase family.</text>
</comment>
<dbReference type="SUPFAM" id="SSF52096">
    <property type="entry name" value="ClpP/crotonase"/>
    <property type="match status" value="1"/>
</dbReference>
<proteinExistence type="inferred from homology"/>
<keyword evidence="3" id="KW-0413">Isomerase</keyword>
<comment type="caution">
    <text evidence="3">The sequence shown here is derived from an EMBL/GenBank/DDBJ whole genome shotgun (WGS) entry which is preliminary data.</text>
</comment>
<dbReference type="InterPro" id="IPR029045">
    <property type="entry name" value="ClpP/crotonase-like_dom_sf"/>
</dbReference>
<organism evidence="3 4">
    <name type="scientific">Antarcticimicrobium sediminis</name>
    <dbReference type="NCBI Taxonomy" id="2546227"/>
    <lineage>
        <taxon>Bacteria</taxon>
        <taxon>Pseudomonadati</taxon>
        <taxon>Pseudomonadota</taxon>
        <taxon>Alphaproteobacteria</taxon>
        <taxon>Rhodobacterales</taxon>
        <taxon>Paracoccaceae</taxon>
        <taxon>Antarcticimicrobium</taxon>
    </lineage>
</organism>
<dbReference type="EMBL" id="SMFP01000003">
    <property type="protein sequence ID" value="TDE39760.1"/>
    <property type="molecule type" value="Genomic_DNA"/>
</dbReference>
<gene>
    <name evidence="3" type="ORF">E1B25_06840</name>
</gene>
<protein>
    <submittedName>
        <fullName evidence="3">Enoyl-CoA hydratase/isomerase family protein</fullName>
    </submittedName>
</protein>
<dbReference type="GO" id="GO:0006635">
    <property type="term" value="P:fatty acid beta-oxidation"/>
    <property type="evidence" value="ECO:0007669"/>
    <property type="project" value="TreeGrafter"/>
</dbReference>
<dbReference type="OrthoDB" id="9777711at2"/>
<accession>A0A4R5EY73</accession>
<evidence type="ECO:0000313" key="4">
    <source>
        <dbReference type="Proteomes" id="UP000294662"/>
    </source>
</evidence>
<keyword evidence="4" id="KW-1185">Reference proteome</keyword>
<dbReference type="RefSeq" id="WP_132828014.1">
    <property type="nucleotide sequence ID" value="NZ_SMFP01000003.1"/>
</dbReference>
<dbReference type="Gene3D" id="1.10.12.10">
    <property type="entry name" value="Lyase 2-enoyl-coa Hydratase, Chain A, domain 2"/>
    <property type="match status" value="1"/>
</dbReference>
<dbReference type="GO" id="GO:0016829">
    <property type="term" value="F:lyase activity"/>
    <property type="evidence" value="ECO:0007669"/>
    <property type="project" value="UniProtKB-KW"/>
</dbReference>
<dbReference type="Pfam" id="PF00378">
    <property type="entry name" value="ECH_1"/>
    <property type="match status" value="1"/>
</dbReference>
<dbReference type="InterPro" id="IPR001753">
    <property type="entry name" value="Enoyl-CoA_hydra/iso"/>
</dbReference>
<dbReference type="GO" id="GO:0016853">
    <property type="term" value="F:isomerase activity"/>
    <property type="evidence" value="ECO:0007669"/>
    <property type="project" value="UniProtKB-KW"/>
</dbReference>
<dbReference type="Proteomes" id="UP000294662">
    <property type="component" value="Unassembled WGS sequence"/>
</dbReference>
<evidence type="ECO:0000313" key="3">
    <source>
        <dbReference type="EMBL" id="TDE39760.1"/>
    </source>
</evidence>
<name>A0A4R5EY73_9RHOB</name>
<keyword evidence="2" id="KW-0456">Lyase</keyword>
<evidence type="ECO:0000256" key="2">
    <source>
        <dbReference type="ARBA" id="ARBA00023239"/>
    </source>
</evidence>
<evidence type="ECO:0000256" key="1">
    <source>
        <dbReference type="ARBA" id="ARBA00005254"/>
    </source>
</evidence>
<dbReference type="Gene3D" id="3.90.226.10">
    <property type="entry name" value="2-enoyl-CoA Hydratase, Chain A, domain 1"/>
    <property type="match status" value="1"/>
</dbReference>
<dbReference type="CDD" id="cd06558">
    <property type="entry name" value="crotonase-like"/>
    <property type="match status" value="1"/>
</dbReference>
<dbReference type="PANTHER" id="PTHR11941">
    <property type="entry name" value="ENOYL-COA HYDRATASE-RELATED"/>
    <property type="match status" value="1"/>
</dbReference>
<reference evidence="3 4" key="1">
    <citation type="submission" date="2019-03" db="EMBL/GenBank/DDBJ databases">
        <authorList>
            <person name="Zhang S."/>
        </authorList>
    </citation>
    <scope>NUCLEOTIDE SEQUENCE [LARGE SCALE GENOMIC DNA]</scope>
    <source>
        <strain evidence="3 4">S4J41</strain>
    </source>
</reference>